<feature type="repeat" description="LDL-receptor class B" evidence="37">
    <location>
        <begin position="545"/>
        <end position="588"/>
    </location>
</feature>
<evidence type="ECO:0000256" key="31">
    <source>
        <dbReference type="ARBA" id="ARBA00023228"/>
    </source>
</evidence>
<feature type="repeat" description="LDL-receptor class B" evidence="37">
    <location>
        <begin position="455"/>
        <end position="501"/>
    </location>
</feature>
<keyword evidence="12 35" id="KW-0245">EGF-like domain</keyword>
<dbReference type="SMART" id="SM00179">
    <property type="entry name" value="EGF_CA"/>
    <property type="match status" value="2"/>
</dbReference>
<dbReference type="PRINTS" id="PR00261">
    <property type="entry name" value="LDLRECEPTOR"/>
</dbReference>
<dbReference type="Pfam" id="PF07645">
    <property type="entry name" value="EGF_CA"/>
    <property type="match status" value="1"/>
</dbReference>
<evidence type="ECO:0000256" key="37">
    <source>
        <dbReference type="PROSITE-ProRule" id="PRU00461"/>
    </source>
</evidence>
<dbReference type="GO" id="GO:0005794">
    <property type="term" value="C:Golgi apparatus"/>
    <property type="evidence" value="ECO:0007669"/>
    <property type="project" value="UniProtKB-SubCell"/>
</dbReference>
<evidence type="ECO:0000256" key="12">
    <source>
        <dbReference type="ARBA" id="ARBA00022536"/>
    </source>
</evidence>
<protein>
    <recommendedName>
        <fullName evidence="32">Low-density lipoprotein receptor</fullName>
    </recommendedName>
</protein>
<evidence type="ECO:0000256" key="27">
    <source>
        <dbReference type="ARBA" id="ARBA00023170"/>
    </source>
</evidence>
<feature type="repeat" description="LDL-receptor class B" evidence="37">
    <location>
        <begin position="502"/>
        <end position="544"/>
    </location>
</feature>
<keyword evidence="27" id="KW-0675">Receptor</keyword>
<keyword evidence="17" id="KW-0677">Repeat</keyword>
<dbReference type="GO" id="GO:0016324">
    <property type="term" value="C:apical plasma membrane"/>
    <property type="evidence" value="ECO:0007669"/>
    <property type="project" value="TreeGrafter"/>
</dbReference>
<evidence type="ECO:0000256" key="6">
    <source>
        <dbReference type="ARBA" id="ARBA00004603"/>
    </source>
</evidence>
<feature type="disulfide bond" evidence="36">
    <location>
        <begin position="106"/>
        <end position="121"/>
    </location>
</feature>
<feature type="disulfide bond" evidence="36">
    <location>
        <begin position="145"/>
        <end position="160"/>
    </location>
</feature>
<dbReference type="GO" id="GO:0005764">
    <property type="term" value="C:lysosome"/>
    <property type="evidence" value="ECO:0007669"/>
    <property type="project" value="UniProtKB-SubCell"/>
</dbReference>
<dbReference type="AlphaFoldDB" id="A0AAV6GUY6"/>
<dbReference type="GO" id="GO:0005770">
    <property type="term" value="C:late endosome"/>
    <property type="evidence" value="ECO:0007669"/>
    <property type="project" value="UniProtKB-SubCell"/>
</dbReference>
<dbReference type="FunFam" id="4.10.400.10:FF:000113">
    <property type="entry name" value="Low-density lipoprotein receptor-related protein 8"/>
    <property type="match status" value="1"/>
</dbReference>
<dbReference type="InterPro" id="IPR018097">
    <property type="entry name" value="EGF_Ca-bd_CS"/>
</dbReference>
<evidence type="ECO:0000256" key="25">
    <source>
        <dbReference type="ARBA" id="ARBA00023157"/>
    </source>
</evidence>
<dbReference type="InterPro" id="IPR002172">
    <property type="entry name" value="LDrepeatLR_classA_rpt"/>
</dbReference>
<feature type="repeat" description="LDL-receptor class B" evidence="37">
    <location>
        <begin position="589"/>
        <end position="633"/>
    </location>
</feature>
<dbReference type="SUPFAM" id="SSF63825">
    <property type="entry name" value="YWTD domain"/>
    <property type="match status" value="1"/>
</dbReference>
<evidence type="ECO:0000256" key="15">
    <source>
        <dbReference type="ARBA" id="ARBA00022692"/>
    </source>
</evidence>
<dbReference type="PROSITE" id="PS50068">
    <property type="entry name" value="LDLRA_2"/>
    <property type="match status" value="7"/>
</dbReference>
<evidence type="ECO:0000256" key="38">
    <source>
        <dbReference type="SAM" id="MobiDB-lite"/>
    </source>
</evidence>
<feature type="disulfide bond" evidence="36">
    <location>
        <begin position="165"/>
        <end position="177"/>
    </location>
</feature>
<feature type="disulfide bond" evidence="36">
    <location>
        <begin position="271"/>
        <end position="286"/>
    </location>
</feature>
<evidence type="ECO:0000256" key="33">
    <source>
        <dbReference type="ARBA" id="ARBA00045488"/>
    </source>
</evidence>
<keyword evidence="23" id="KW-0443">Lipid metabolism</keyword>
<dbReference type="Pfam" id="PF00058">
    <property type="entry name" value="Ldl_recept_b"/>
    <property type="match status" value="4"/>
</dbReference>
<dbReference type="SMART" id="SM00135">
    <property type="entry name" value="LY"/>
    <property type="match status" value="5"/>
</dbReference>
<keyword evidence="30" id="KW-0753">Steroid metabolism</keyword>
<evidence type="ECO:0000259" key="40">
    <source>
        <dbReference type="PROSITE" id="PS50026"/>
    </source>
</evidence>
<evidence type="ECO:0000256" key="5">
    <source>
        <dbReference type="ARBA" id="ARBA00004600"/>
    </source>
</evidence>
<dbReference type="PANTHER" id="PTHR22722:SF15">
    <property type="entry name" value="LOW-DENSITY LIPOPROTEIN RECEPTOR-RELATED"/>
    <property type="match status" value="1"/>
</dbReference>
<dbReference type="GO" id="GO:0005905">
    <property type="term" value="C:clathrin-coated pit"/>
    <property type="evidence" value="ECO:0007669"/>
    <property type="project" value="UniProtKB-SubCell"/>
</dbReference>
<dbReference type="PANTHER" id="PTHR22722">
    <property type="entry name" value="LOW-DENSITY LIPOPROTEIN RECEPTOR-RELATED PROTEIN 2-RELATED"/>
    <property type="match status" value="1"/>
</dbReference>
<proteinExistence type="inferred from homology"/>
<keyword evidence="29" id="KW-0325">Glycoprotein</keyword>
<evidence type="ECO:0000256" key="20">
    <source>
        <dbReference type="ARBA" id="ARBA00022989"/>
    </source>
</evidence>
<evidence type="ECO:0000256" key="29">
    <source>
        <dbReference type="ARBA" id="ARBA00023180"/>
    </source>
</evidence>
<dbReference type="SMART" id="SM00192">
    <property type="entry name" value="LDLa"/>
    <property type="match status" value="7"/>
</dbReference>
<dbReference type="Proteomes" id="UP000823561">
    <property type="component" value="Chromosome 7"/>
</dbReference>
<evidence type="ECO:0000256" key="32">
    <source>
        <dbReference type="ARBA" id="ARBA00039475"/>
    </source>
</evidence>
<feature type="disulfide bond" evidence="36">
    <location>
        <begin position="300"/>
        <end position="318"/>
    </location>
</feature>
<comment type="caution">
    <text evidence="41">The sequence shown here is derived from an EMBL/GenBank/DDBJ whole genome shotgun (WGS) entry which is preliminary data.</text>
</comment>
<dbReference type="GO" id="GO:0006869">
    <property type="term" value="P:lipid transport"/>
    <property type="evidence" value="ECO:0007669"/>
    <property type="project" value="UniProtKB-KW"/>
</dbReference>
<evidence type="ECO:0000256" key="34">
    <source>
        <dbReference type="ARBA" id="ARBA00046540"/>
    </source>
</evidence>
<dbReference type="InterPro" id="IPR051221">
    <property type="entry name" value="LDLR-related"/>
</dbReference>
<feature type="disulfide bond" evidence="36">
    <location>
        <begin position="44"/>
        <end position="56"/>
    </location>
</feature>
<evidence type="ECO:0000256" key="21">
    <source>
        <dbReference type="ARBA" id="ARBA00023034"/>
    </source>
</evidence>
<organism evidence="41 42">
    <name type="scientific">Alosa alosa</name>
    <name type="common">allis shad</name>
    <dbReference type="NCBI Taxonomy" id="278164"/>
    <lineage>
        <taxon>Eukaryota</taxon>
        <taxon>Metazoa</taxon>
        <taxon>Chordata</taxon>
        <taxon>Craniata</taxon>
        <taxon>Vertebrata</taxon>
        <taxon>Euteleostomi</taxon>
        <taxon>Actinopterygii</taxon>
        <taxon>Neopterygii</taxon>
        <taxon>Teleostei</taxon>
        <taxon>Clupei</taxon>
        <taxon>Clupeiformes</taxon>
        <taxon>Clupeoidei</taxon>
        <taxon>Clupeidae</taxon>
        <taxon>Alosa</taxon>
    </lineage>
</organism>
<name>A0AAV6GUY6_9TELE</name>
<dbReference type="CDD" id="cd00112">
    <property type="entry name" value="LDLa"/>
    <property type="match status" value="7"/>
</dbReference>
<dbReference type="SMART" id="SM00181">
    <property type="entry name" value="EGF"/>
    <property type="match status" value="3"/>
</dbReference>
<evidence type="ECO:0000256" key="24">
    <source>
        <dbReference type="ARBA" id="ARBA00023136"/>
    </source>
</evidence>
<evidence type="ECO:0000256" key="22">
    <source>
        <dbReference type="ARBA" id="ARBA00023055"/>
    </source>
</evidence>
<dbReference type="PROSITE" id="PS01187">
    <property type="entry name" value="EGF_CA"/>
    <property type="match status" value="1"/>
</dbReference>
<dbReference type="FunFam" id="4.10.400.10:FF:000030">
    <property type="entry name" value="Sortilin related receptor 1"/>
    <property type="match status" value="1"/>
</dbReference>
<dbReference type="SUPFAM" id="SSF57424">
    <property type="entry name" value="LDL receptor-like module"/>
    <property type="match status" value="7"/>
</dbReference>
<dbReference type="FunFam" id="2.120.10.30:FF:000002">
    <property type="entry name" value="low-density lipoprotein receptor isoform X1"/>
    <property type="match status" value="1"/>
</dbReference>
<evidence type="ECO:0000256" key="4">
    <source>
        <dbReference type="ARBA" id="ARBA00004555"/>
    </source>
</evidence>
<evidence type="ECO:0000256" key="2">
    <source>
        <dbReference type="ARBA" id="ARBA00004371"/>
    </source>
</evidence>
<dbReference type="FunFam" id="4.10.400.10:FF:000124">
    <property type="entry name" value="Low density lipoprotein receptor"/>
    <property type="match status" value="1"/>
</dbReference>
<dbReference type="InterPro" id="IPR000152">
    <property type="entry name" value="EGF-type_Asp/Asn_hydroxyl_site"/>
</dbReference>
<dbReference type="PROSITE" id="PS50026">
    <property type="entry name" value="EGF_3"/>
    <property type="match status" value="1"/>
</dbReference>
<evidence type="ECO:0000256" key="19">
    <source>
        <dbReference type="ARBA" id="ARBA00022843"/>
    </source>
</evidence>
<evidence type="ECO:0000256" key="10">
    <source>
        <dbReference type="ARBA" id="ARBA00022475"/>
    </source>
</evidence>
<dbReference type="GO" id="GO:0043235">
    <property type="term" value="C:receptor complex"/>
    <property type="evidence" value="ECO:0007669"/>
    <property type="project" value="TreeGrafter"/>
</dbReference>
<feature type="disulfide bond" evidence="36">
    <location>
        <begin position="51"/>
        <end position="69"/>
    </location>
</feature>
<dbReference type="GO" id="GO:0005769">
    <property type="term" value="C:early endosome"/>
    <property type="evidence" value="ECO:0007669"/>
    <property type="project" value="UniProtKB-SubCell"/>
</dbReference>
<dbReference type="GO" id="GO:0005509">
    <property type="term" value="F:calcium ion binding"/>
    <property type="evidence" value="ECO:0007669"/>
    <property type="project" value="InterPro"/>
</dbReference>
<feature type="region of interest" description="Disordered" evidence="38">
    <location>
        <begin position="729"/>
        <end position="792"/>
    </location>
</feature>
<keyword evidence="14" id="KW-0254">Endocytosis</keyword>
<evidence type="ECO:0000256" key="30">
    <source>
        <dbReference type="ARBA" id="ARBA00023221"/>
    </source>
</evidence>
<evidence type="ECO:0000256" key="9">
    <source>
        <dbReference type="ARBA" id="ARBA00022448"/>
    </source>
</evidence>
<keyword evidence="9" id="KW-0813">Transport</keyword>
<evidence type="ECO:0000256" key="14">
    <source>
        <dbReference type="ARBA" id="ARBA00022583"/>
    </source>
</evidence>
<keyword evidence="31" id="KW-0458">Lysosome</keyword>
<gene>
    <name evidence="41" type="ORF">AALO_G00103290</name>
</gene>
<evidence type="ECO:0000313" key="41">
    <source>
        <dbReference type="EMBL" id="KAG5278839.1"/>
    </source>
</evidence>
<keyword evidence="11" id="KW-0964">Secreted</keyword>
<evidence type="ECO:0000256" key="11">
    <source>
        <dbReference type="ARBA" id="ARBA00022525"/>
    </source>
</evidence>
<feature type="compositionally biased region" description="Low complexity" evidence="38">
    <location>
        <begin position="769"/>
        <end position="778"/>
    </location>
</feature>
<feature type="disulfide bond" evidence="36">
    <location>
        <begin position="133"/>
        <end position="151"/>
    </location>
</feature>
<keyword evidence="16" id="KW-0427">LDL</keyword>
<accession>A0AAV6GUY6</accession>
<keyword evidence="15 39" id="KW-0812">Transmembrane</keyword>
<dbReference type="FunFam" id="4.10.400.10:FF:000006">
    <property type="entry name" value="Putative low-density lipoprotein receptor"/>
    <property type="match status" value="1"/>
</dbReference>
<dbReference type="FunFam" id="2.10.25.10:FF:000009">
    <property type="entry name" value="Low-density lipoprotein receptor isoform 1"/>
    <property type="match status" value="1"/>
</dbReference>
<comment type="subcellular location">
    <subcellularLocation>
        <location evidence="1">Cell membrane</location>
        <topology evidence="1">Single-pass type I membrane protein</topology>
    </subcellularLocation>
    <subcellularLocation>
        <location evidence="3">Early endosome</location>
    </subcellularLocation>
    <subcellularLocation>
        <location evidence="4">Golgi apparatus</location>
    </subcellularLocation>
    <subcellularLocation>
        <location evidence="6">Late endosome</location>
    </subcellularLocation>
    <subcellularLocation>
        <location evidence="2">Lysosome</location>
    </subcellularLocation>
    <subcellularLocation>
        <location evidence="5">Membrane</location>
        <location evidence="5">Clathrin-coated pit</location>
    </subcellularLocation>
    <subcellularLocation>
        <location evidence="7">Secreted</location>
    </subcellularLocation>
</comment>
<dbReference type="FunFam" id="2.10.25.10:FF:000052">
    <property type="entry name" value="low-density lipoprotein receptor isoform X1"/>
    <property type="match status" value="1"/>
</dbReference>
<dbReference type="SUPFAM" id="SSF57184">
    <property type="entry name" value="Growth factor receptor domain"/>
    <property type="match status" value="1"/>
</dbReference>
<dbReference type="Pfam" id="PF14670">
    <property type="entry name" value="FXa_inhibition"/>
    <property type="match status" value="1"/>
</dbReference>
<dbReference type="FunFam" id="4.10.400.10:FF:000084">
    <property type="entry name" value="Low density lipoprotein receptor"/>
    <property type="match status" value="1"/>
</dbReference>
<dbReference type="InterPro" id="IPR009030">
    <property type="entry name" value="Growth_fac_rcpt_cys_sf"/>
</dbReference>
<evidence type="ECO:0000256" key="26">
    <source>
        <dbReference type="ARBA" id="ARBA00023166"/>
    </source>
</evidence>
<feature type="disulfide bond" evidence="36">
    <location>
        <begin position="252"/>
        <end position="264"/>
    </location>
</feature>
<keyword evidence="10" id="KW-1003">Cell membrane</keyword>
<evidence type="ECO:0000256" key="36">
    <source>
        <dbReference type="PROSITE-ProRule" id="PRU00124"/>
    </source>
</evidence>
<dbReference type="PROSITE" id="PS00010">
    <property type="entry name" value="ASX_HYDROXYL"/>
    <property type="match status" value="2"/>
</dbReference>
<dbReference type="GO" id="GO:0034362">
    <property type="term" value="C:low-density lipoprotein particle"/>
    <property type="evidence" value="ECO:0007669"/>
    <property type="project" value="UniProtKB-KW"/>
</dbReference>
<reference evidence="41" key="1">
    <citation type="submission" date="2020-10" db="EMBL/GenBank/DDBJ databases">
        <title>Chromosome-scale genome assembly of the Allis shad, Alosa alosa.</title>
        <authorList>
            <person name="Margot Z."/>
            <person name="Christophe K."/>
            <person name="Cabau C."/>
            <person name="Louis A."/>
            <person name="Berthelot C."/>
            <person name="Parey E."/>
            <person name="Roest Crollius H."/>
            <person name="Montfort J."/>
            <person name="Robinson-Rechavi M."/>
            <person name="Bucao C."/>
            <person name="Bouchez O."/>
            <person name="Gislard M."/>
            <person name="Lluch J."/>
            <person name="Milhes M."/>
            <person name="Lampietro C."/>
            <person name="Lopez Roques C."/>
            <person name="Donnadieu C."/>
            <person name="Braasch I."/>
            <person name="Desvignes T."/>
            <person name="Postlethwait J."/>
            <person name="Bobe J."/>
            <person name="Guiguen Y."/>
        </authorList>
    </citation>
    <scope>NUCLEOTIDE SEQUENCE</scope>
    <source>
        <strain evidence="41">M-15738</strain>
        <tissue evidence="41">Blood</tissue>
    </source>
</reference>
<feature type="disulfide bond" evidence="36">
    <location>
        <begin position="213"/>
        <end position="225"/>
    </location>
</feature>
<feature type="domain" description="EGF-like" evidence="40">
    <location>
        <begin position="369"/>
        <end position="408"/>
    </location>
</feature>
<evidence type="ECO:0000256" key="17">
    <source>
        <dbReference type="ARBA" id="ARBA00022737"/>
    </source>
</evidence>
<dbReference type="GO" id="GO:0042562">
    <property type="term" value="F:hormone binding"/>
    <property type="evidence" value="ECO:0007669"/>
    <property type="project" value="TreeGrafter"/>
</dbReference>
<comment type="function">
    <text evidence="33">Binds low density lipoprotein /LDL, the major cholesterol-carrying lipoprotein of plasma, and transports it into cells by endocytosis. In order to be internalized, the receptor-ligand complexes must first cluster into clathrin-coated pits. Forms a ternary complex with PGRMC1 and TMEM97 receptors which increases LDLR-mediated LDL internalization.</text>
</comment>
<keyword evidence="24 39" id="KW-0472">Membrane</keyword>
<dbReference type="Gene3D" id="2.120.10.30">
    <property type="entry name" value="TolB, C-terminal domain"/>
    <property type="match status" value="1"/>
</dbReference>
<evidence type="ECO:0000256" key="39">
    <source>
        <dbReference type="SAM" id="Phobius"/>
    </source>
</evidence>
<evidence type="ECO:0000256" key="28">
    <source>
        <dbReference type="ARBA" id="ARBA00023176"/>
    </source>
</evidence>
<evidence type="ECO:0000256" key="35">
    <source>
        <dbReference type="PROSITE-ProRule" id="PRU00076"/>
    </source>
</evidence>
<keyword evidence="13" id="KW-0153">Cholesterol metabolism</keyword>
<comment type="subunit">
    <text evidence="34">Interacts (via NPXY motif) with DAB2 (via PID domain); the interaction is impaired by tyrosine phosphorylation of the NPXY motif. Interacts (via NPXY motif) with LDLRAP1 (via PID domain). Interacts with ARRB1. Interacts with SNX17. Interacts with the full-length immature form of PCSK9 (via C-terminus). Interacts with PGRMC1 and TMEM97; the interaction increases LDL internalization.</text>
</comment>
<comment type="caution">
    <text evidence="35">Lacks conserved residue(s) required for the propagation of feature annotation.</text>
</comment>
<comment type="similarity">
    <text evidence="8">Belongs to the LDLR family.</text>
</comment>
<feature type="disulfide bond" evidence="36">
    <location>
        <begin position="126"/>
        <end position="138"/>
    </location>
</feature>
<keyword evidence="28" id="KW-0168">Coated pit</keyword>
<feature type="disulfide bond" evidence="35">
    <location>
        <begin position="373"/>
        <end position="383"/>
    </location>
</feature>
<dbReference type="Gene3D" id="2.10.25.10">
    <property type="entry name" value="Laminin"/>
    <property type="match status" value="3"/>
</dbReference>
<evidence type="ECO:0000313" key="42">
    <source>
        <dbReference type="Proteomes" id="UP000823561"/>
    </source>
</evidence>
<evidence type="ECO:0000256" key="13">
    <source>
        <dbReference type="ARBA" id="ARBA00022548"/>
    </source>
</evidence>
<evidence type="ECO:0000256" key="8">
    <source>
        <dbReference type="ARBA" id="ARBA00009939"/>
    </source>
</evidence>
<evidence type="ECO:0000256" key="3">
    <source>
        <dbReference type="ARBA" id="ARBA00004412"/>
    </source>
</evidence>
<dbReference type="GO" id="GO:0008203">
    <property type="term" value="P:cholesterol metabolic process"/>
    <property type="evidence" value="ECO:0007669"/>
    <property type="project" value="UniProtKB-KW"/>
</dbReference>
<dbReference type="EMBL" id="JADWDJ010000007">
    <property type="protein sequence ID" value="KAG5278839.1"/>
    <property type="molecule type" value="Genomic_DNA"/>
</dbReference>
<feature type="disulfide bond" evidence="36">
    <location>
        <begin position="259"/>
        <end position="277"/>
    </location>
</feature>
<dbReference type="PROSITE" id="PS51120">
    <property type="entry name" value="LDLRB"/>
    <property type="match status" value="4"/>
</dbReference>
<evidence type="ECO:0000256" key="18">
    <source>
        <dbReference type="ARBA" id="ARBA00022753"/>
    </source>
</evidence>
<keyword evidence="18" id="KW-0967">Endosome</keyword>
<keyword evidence="20 39" id="KW-1133">Transmembrane helix</keyword>
<keyword evidence="22" id="KW-0445">Lipid transport</keyword>
<feature type="disulfide bond" evidence="36">
    <location>
        <begin position="220"/>
        <end position="238"/>
    </location>
</feature>
<keyword evidence="42" id="KW-1185">Reference proteome</keyword>
<dbReference type="InterPro" id="IPR023415">
    <property type="entry name" value="LDLR_class-A_CS"/>
</dbReference>
<keyword evidence="26" id="KW-1207">Sterol metabolism</keyword>
<evidence type="ECO:0000256" key="1">
    <source>
        <dbReference type="ARBA" id="ARBA00004251"/>
    </source>
</evidence>
<feature type="disulfide bond" evidence="36">
    <location>
        <begin position="232"/>
        <end position="247"/>
    </location>
</feature>
<dbReference type="InterPro" id="IPR049883">
    <property type="entry name" value="NOTCH1_EGF-like"/>
</dbReference>
<dbReference type="InterPro" id="IPR000742">
    <property type="entry name" value="EGF"/>
</dbReference>
<dbReference type="InterPro" id="IPR011042">
    <property type="entry name" value="6-blade_b-propeller_TolB-like"/>
</dbReference>
<feature type="transmembrane region" description="Helical" evidence="39">
    <location>
        <begin position="821"/>
        <end position="843"/>
    </location>
</feature>
<dbReference type="CDD" id="cd00054">
    <property type="entry name" value="EGF_CA"/>
    <property type="match status" value="2"/>
</dbReference>
<feature type="disulfide bond" evidence="36">
    <location>
        <begin position="172"/>
        <end position="190"/>
    </location>
</feature>
<evidence type="ECO:0000256" key="7">
    <source>
        <dbReference type="ARBA" id="ARBA00004613"/>
    </source>
</evidence>
<keyword evidence="21" id="KW-0333">Golgi apparatus</keyword>
<feature type="compositionally biased region" description="Low complexity" evidence="38">
    <location>
        <begin position="729"/>
        <end position="745"/>
    </location>
</feature>
<dbReference type="InterPro" id="IPR000033">
    <property type="entry name" value="LDLR_classB_rpt"/>
</dbReference>
<dbReference type="Gene3D" id="4.10.400.10">
    <property type="entry name" value="Low-density Lipoprotein Receptor"/>
    <property type="match status" value="7"/>
</dbReference>
<dbReference type="FunFam" id="4.10.400.10:FF:000116">
    <property type="entry name" value="Low-density lipoprotein receptor"/>
    <property type="match status" value="1"/>
</dbReference>
<dbReference type="Pfam" id="PF00057">
    <property type="entry name" value="Ldl_recept_a"/>
    <property type="match status" value="7"/>
</dbReference>
<keyword evidence="25 35" id="KW-1015">Disulfide bond</keyword>
<evidence type="ECO:0000256" key="16">
    <source>
        <dbReference type="ARBA" id="ARBA00022710"/>
    </source>
</evidence>
<evidence type="ECO:0000256" key="23">
    <source>
        <dbReference type="ARBA" id="ARBA00023098"/>
    </source>
</evidence>
<dbReference type="InterPro" id="IPR036055">
    <property type="entry name" value="LDL_receptor-like_sf"/>
</dbReference>
<sequence>MTVSIPPNLLTGEMSLPNWIRSFRFTLSLVFLVYSIAETRAITCTSTQFQCGNGKCITSRWVCDGSDDCGDRTDELEATCQNKTCMPNQFSCGGRLNQCVPSGWRCDGKGDCENGADEEGCVPRTCSDDEFRCTSGQCVAVAFVCDEEHDCEDGSDEASCPAPTCRPGSFQCNNSVCVPRLWACDGDADCADGSDEWPQNCASQPAAPTRPPCSSQEFHCTSGECVHASWRCDGGADCLDSSDEVNCTHVTCRPDEFQCNDGTCIHGSLQCDGDYNCKDLSDEMGCLTRTACEGPDKFKCRTGECISMDKVCDKNRDCRDWSDEPLKECGNNECLTNNGGCSHTCNDLKVGYECLCPTGFHLVDKKCEDINECDNPDTCSQRCINTEGSYKCDCYEGYEMDSVTKECKAIAGSVPYLFFTNRHEVRKMTLDKREYTRLIPSQKNVVALDMDMPNKKIFWSDLSQKKIYSALMDSAGSPSQHSTVIDSDIQAPEGLAIDWIHGNIYWTDSAYGTISVATTSGAKRMTLIREDLKKPRAIVVDPATNFMYWTDWGNPAKIEKSGLNGAGRIALVTDNILWPNGLTLDMVSQRLYWVDSKMHTLSSISVQGAGRHTLISNAEKLAHPLSLAVYEEKVFWTDVHNKNIMSANRLTGNDITEVVEGLHSPEDIMLYHNLKQPAGKNWCTEGNLVNGGCEFLCLPAPHISEHSPKYTCACPDHMALGPDMRKCVAAPKPKPMTTKAPAPKARPTEEMPPVQPVDTTPAPPPAAPTPATSTPSAPRKLPVNPDTNEVAGAGTKTEIPAEEGTNNGYVAVASTGRSSTAALYIVIPIVVMCLVVFGGVLMWRHWRLRNTNTIHFDNPVYQKTTEDEVHICRKNSQDGYIYPSRQMVSLDEDFA</sequence>
<dbReference type="PROSITE" id="PS01209">
    <property type="entry name" value="LDLRA_1"/>
    <property type="match status" value="3"/>
</dbReference>
<keyword evidence="19" id="KW-0832">Ubl conjugation</keyword>
<dbReference type="PROSITE" id="PS01186">
    <property type="entry name" value="EGF_2"/>
    <property type="match status" value="2"/>
</dbReference>
<dbReference type="GO" id="GO:0006898">
    <property type="term" value="P:receptor-mediated endocytosis"/>
    <property type="evidence" value="ECO:0007669"/>
    <property type="project" value="TreeGrafter"/>
</dbReference>
<dbReference type="InterPro" id="IPR001881">
    <property type="entry name" value="EGF-like_Ca-bd_dom"/>
</dbReference>